<keyword evidence="6 10" id="KW-0460">Magnesium</keyword>
<feature type="binding site" evidence="10">
    <location>
        <position position="80"/>
    </location>
    <ligand>
        <name>thiamine diphosphate</name>
        <dbReference type="ChEBI" id="CHEBI:58937"/>
    </ligand>
</feature>
<feature type="binding site" evidence="10">
    <location>
        <begin position="153"/>
        <end position="154"/>
    </location>
    <ligand>
        <name>thiamine diphosphate</name>
        <dbReference type="ChEBI" id="CHEBI:58937"/>
    </ligand>
</feature>
<evidence type="ECO:0000313" key="12">
    <source>
        <dbReference type="EMBL" id="NMH58911.1"/>
    </source>
</evidence>
<evidence type="ECO:0000256" key="2">
    <source>
        <dbReference type="ARBA" id="ARBA00011081"/>
    </source>
</evidence>
<keyword evidence="13" id="KW-1185">Reference proteome</keyword>
<feature type="binding site" evidence="10">
    <location>
        <position position="181"/>
    </location>
    <ligand>
        <name>thiamine diphosphate</name>
        <dbReference type="ChEBI" id="CHEBI:58937"/>
    </ligand>
</feature>
<comment type="cofactor">
    <cofactor evidence="10">
        <name>thiamine diphosphate</name>
        <dbReference type="ChEBI" id="CHEBI:58937"/>
    </cofactor>
    <text evidence="10">Binds 1 thiamine pyrophosphate per subunit.</text>
</comment>
<evidence type="ECO:0000256" key="8">
    <source>
        <dbReference type="ARBA" id="ARBA00023052"/>
    </source>
</evidence>
<keyword evidence="5 10" id="KW-0479">Metal-binding</keyword>
<evidence type="ECO:0000256" key="7">
    <source>
        <dbReference type="ARBA" id="ARBA00022977"/>
    </source>
</evidence>
<dbReference type="NCBIfam" id="TIGR00204">
    <property type="entry name" value="dxs"/>
    <property type="match status" value="1"/>
</dbReference>
<feature type="binding site" evidence="10">
    <location>
        <position position="370"/>
    </location>
    <ligand>
        <name>thiamine diphosphate</name>
        <dbReference type="ChEBI" id="CHEBI:58937"/>
    </ligand>
</feature>
<evidence type="ECO:0000259" key="11">
    <source>
        <dbReference type="SMART" id="SM00861"/>
    </source>
</evidence>
<reference evidence="12 13" key="1">
    <citation type="submission" date="2020-03" db="EMBL/GenBank/DDBJ databases">
        <title>Alteromonas ponticola sp. nov., isolated from seawater.</title>
        <authorList>
            <person name="Yoon J.-H."/>
            <person name="Kim Y.-O."/>
        </authorList>
    </citation>
    <scope>NUCLEOTIDE SEQUENCE [LARGE SCALE GENOMIC DNA]</scope>
    <source>
        <strain evidence="12 13">MYP5</strain>
    </source>
</reference>
<evidence type="ECO:0000256" key="6">
    <source>
        <dbReference type="ARBA" id="ARBA00022842"/>
    </source>
</evidence>
<keyword evidence="9 10" id="KW-0414">Isoprene biosynthesis</keyword>
<dbReference type="Gene3D" id="3.40.50.970">
    <property type="match status" value="2"/>
</dbReference>
<evidence type="ECO:0000256" key="3">
    <source>
        <dbReference type="ARBA" id="ARBA00011738"/>
    </source>
</evidence>
<protein>
    <recommendedName>
        <fullName evidence="10">1-deoxy-D-xylulose-5-phosphate synthase</fullName>
        <ecNumber evidence="10">2.2.1.7</ecNumber>
    </recommendedName>
    <alternativeName>
        <fullName evidence="10">1-deoxyxylulose-5-phosphate synthase</fullName>
        <shortName evidence="10">DXP synthase</shortName>
        <shortName evidence="10">DXPS</shortName>
    </alternativeName>
</protein>
<dbReference type="InterPro" id="IPR005475">
    <property type="entry name" value="Transketolase-like_Pyr-bd"/>
</dbReference>
<dbReference type="EC" id="2.2.1.7" evidence="10"/>
<dbReference type="CDD" id="cd02007">
    <property type="entry name" value="TPP_DXS"/>
    <property type="match status" value="1"/>
</dbReference>
<evidence type="ECO:0000256" key="9">
    <source>
        <dbReference type="ARBA" id="ARBA00023229"/>
    </source>
</evidence>
<feature type="binding site" evidence="10">
    <location>
        <position position="152"/>
    </location>
    <ligand>
        <name>Mg(2+)</name>
        <dbReference type="ChEBI" id="CHEBI:18420"/>
    </ligand>
</feature>
<dbReference type="InterPro" id="IPR033248">
    <property type="entry name" value="Transketolase_C"/>
</dbReference>
<keyword evidence="4 10" id="KW-0808">Transferase</keyword>
<organism evidence="12 13">
    <name type="scientific">Alteromonas ponticola</name>
    <dbReference type="NCBI Taxonomy" id="2720613"/>
    <lineage>
        <taxon>Bacteria</taxon>
        <taxon>Pseudomonadati</taxon>
        <taxon>Pseudomonadota</taxon>
        <taxon>Gammaproteobacteria</taxon>
        <taxon>Alteromonadales</taxon>
        <taxon>Alteromonadaceae</taxon>
        <taxon>Alteromonas/Salinimonas group</taxon>
        <taxon>Alteromonas</taxon>
    </lineage>
</organism>
<dbReference type="Gene3D" id="3.40.50.920">
    <property type="match status" value="1"/>
</dbReference>
<dbReference type="PANTHER" id="PTHR43322:SF5">
    <property type="entry name" value="1-DEOXY-D-XYLULOSE-5-PHOSPHATE SYNTHASE, CHLOROPLASTIC"/>
    <property type="match status" value="1"/>
</dbReference>
<comment type="similarity">
    <text evidence="2 10">Belongs to the transketolase family. DXPS subfamily.</text>
</comment>
<dbReference type="Pfam" id="PF02779">
    <property type="entry name" value="Transket_pyr"/>
    <property type="match status" value="1"/>
</dbReference>
<dbReference type="SUPFAM" id="SSF52518">
    <property type="entry name" value="Thiamin diphosphate-binding fold (THDP-binding)"/>
    <property type="match status" value="2"/>
</dbReference>
<evidence type="ECO:0000256" key="4">
    <source>
        <dbReference type="ARBA" id="ARBA00022679"/>
    </source>
</evidence>
<dbReference type="Pfam" id="PF02780">
    <property type="entry name" value="Transketolase_C"/>
    <property type="match status" value="1"/>
</dbReference>
<dbReference type="InterPro" id="IPR029061">
    <property type="entry name" value="THDP-binding"/>
</dbReference>
<comment type="catalytic activity">
    <reaction evidence="10">
        <text>D-glyceraldehyde 3-phosphate + pyruvate + H(+) = 1-deoxy-D-xylulose 5-phosphate + CO2</text>
        <dbReference type="Rhea" id="RHEA:12605"/>
        <dbReference type="ChEBI" id="CHEBI:15361"/>
        <dbReference type="ChEBI" id="CHEBI:15378"/>
        <dbReference type="ChEBI" id="CHEBI:16526"/>
        <dbReference type="ChEBI" id="CHEBI:57792"/>
        <dbReference type="ChEBI" id="CHEBI:59776"/>
        <dbReference type="EC" id="2.2.1.7"/>
    </reaction>
</comment>
<evidence type="ECO:0000256" key="10">
    <source>
        <dbReference type="HAMAP-Rule" id="MF_00315"/>
    </source>
</evidence>
<feature type="domain" description="Transketolase-like pyrimidine-binding" evidence="11">
    <location>
        <begin position="319"/>
        <end position="483"/>
    </location>
</feature>
<proteinExistence type="inferred from homology"/>
<dbReference type="RefSeq" id="WP_169209494.1">
    <property type="nucleotide sequence ID" value="NZ_JAATNW010000002.1"/>
</dbReference>
<dbReference type="GO" id="GO:0008661">
    <property type="term" value="F:1-deoxy-D-xylulose-5-phosphate synthase activity"/>
    <property type="evidence" value="ECO:0007669"/>
    <property type="project" value="UniProtKB-EC"/>
</dbReference>
<gene>
    <name evidence="10 12" type="primary">dxs</name>
    <name evidence="12" type="ORF">HCJ96_02605</name>
</gene>
<comment type="cofactor">
    <cofactor evidence="10">
        <name>Mg(2+)</name>
        <dbReference type="ChEBI" id="CHEBI:18420"/>
    </cofactor>
    <text evidence="10">Binds 1 Mg(2+) ion per subunit.</text>
</comment>
<dbReference type="EMBL" id="JAATNW010000002">
    <property type="protein sequence ID" value="NMH58911.1"/>
    <property type="molecule type" value="Genomic_DNA"/>
</dbReference>
<dbReference type="SMART" id="SM00861">
    <property type="entry name" value="Transket_pyr"/>
    <property type="match status" value="1"/>
</dbReference>
<dbReference type="PANTHER" id="PTHR43322">
    <property type="entry name" value="1-D-DEOXYXYLULOSE 5-PHOSPHATE SYNTHASE-RELATED"/>
    <property type="match status" value="1"/>
</dbReference>
<comment type="pathway">
    <text evidence="1 10">Metabolic intermediate biosynthesis; 1-deoxy-D-xylulose 5-phosphate biosynthesis; 1-deoxy-D-xylulose 5-phosphate from D-glyceraldehyde 3-phosphate and pyruvate: step 1/1.</text>
</comment>
<feature type="binding site" evidence="10">
    <location>
        <begin position="121"/>
        <end position="123"/>
    </location>
    <ligand>
        <name>thiamine diphosphate</name>
        <dbReference type="ChEBI" id="CHEBI:58937"/>
    </ligand>
</feature>
<dbReference type="NCBIfam" id="NF003933">
    <property type="entry name" value="PRK05444.2-2"/>
    <property type="match status" value="1"/>
</dbReference>
<accession>A0ABX1R0D7</accession>
<feature type="binding site" evidence="10">
    <location>
        <position position="288"/>
    </location>
    <ligand>
        <name>thiamine diphosphate</name>
        <dbReference type="ChEBI" id="CHEBI:58937"/>
    </ligand>
</feature>
<dbReference type="InterPro" id="IPR020826">
    <property type="entry name" value="Transketolase_BS"/>
</dbReference>
<dbReference type="Pfam" id="PF13292">
    <property type="entry name" value="DXP_synthase_N"/>
    <property type="match status" value="1"/>
</dbReference>
<comment type="function">
    <text evidence="10">Catalyzes the acyloin condensation reaction between C atoms 2 and 3 of pyruvate and glyceraldehyde 3-phosphate to yield 1-deoxy-D-xylulose-5-phosphate (DXP).</text>
</comment>
<keyword evidence="8 10" id="KW-0786">Thiamine pyrophosphate</keyword>
<dbReference type="CDD" id="cd07033">
    <property type="entry name" value="TPP_PYR_DXS_TK_like"/>
    <property type="match status" value="1"/>
</dbReference>
<comment type="caution">
    <text evidence="12">The sequence shown here is derived from an EMBL/GenBank/DDBJ whole genome shotgun (WGS) entry which is preliminary data.</text>
</comment>
<dbReference type="SUPFAM" id="SSF52922">
    <property type="entry name" value="TK C-terminal domain-like"/>
    <property type="match status" value="1"/>
</dbReference>
<evidence type="ECO:0000256" key="1">
    <source>
        <dbReference type="ARBA" id="ARBA00004980"/>
    </source>
</evidence>
<dbReference type="PROSITE" id="PS00802">
    <property type="entry name" value="TRANSKETOLASE_2"/>
    <property type="match status" value="1"/>
</dbReference>
<name>A0ABX1R0D7_9ALTE</name>
<dbReference type="InterPro" id="IPR009014">
    <property type="entry name" value="Transketo_C/PFOR_II"/>
</dbReference>
<evidence type="ECO:0000313" key="13">
    <source>
        <dbReference type="Proteomes" id="UP000709336"/>
    </source>
</evidence>
<dbReference type="InterPro" id="IPR005477">
    <property type="entry name" value="Dxylulose-5-P_synthase"/>
</dbReference>
<comment type="subunit">
    <text evidence="3 10">Homodimer.</text>
</comment>
<keyword evidence="7 10" id="KW-0784">Thiamine biosynthesis</keyword>
<sequence>MTLDLTQYPLLALAQTPAELRKLSQEKLPELADELRQFLLASVSQTSGHFASGLGTVELTVALHYVYNTPFDRLIWDVGHQAYPHKILTGRADRMSTIRQKNGLHPFPWPAESEFDTFAVGHSSTSISAALGMAVAAEKEGQNRKVVAVIGDGAMTAGMAFEAMNHAGDIKKDMVVVLNDNEMSISENVGALNSHLARLLTGNLFNKIRDGGKKLLSNVPPIKEFASRAEEHLKGMVVPGTIFEELGFNYIGPIDGHDVNAVVDTLRNMRKFKGPQLLHVVTRKGKGYPVAEQDPIKFHAVPKFNPAENALPKTAASAPTFSAIFGSWLCDMAEQDPKLMAITPAMREGSGMVQFSQRFPQQYFDAAIAEQHAVTFAAGLAREGQNAVVAIYSTFLQRAYDQLIHDVALQNLPVLFAIDRAGIVGADGPTHQGAFDIAFLRCIPNMIVMVPSDENECRQMLYTGHLADKPAAVRYPRGAGKKVSVSSQMTALTIGQSAMVRRGHKVAILNFGTLLPFAEDAAESLDATLVDMRFVKPLDEDAVTKATEHHDLIVTLEDGCIMGGAGSAVSEFIHQQSLATKVLHIGLPDAFILQGTQQEMYAELGLDSNGIIAKITQALSSQ</sequence>
<dbReference type="HAMAP" id="MF_00315">
    <property type="entry name" value="DXP_synth"/>
    <property type="match status" value="1"/>
</dbReference>
<feature type="binding site" evidence="10">
    <location>
        <position position="181"/>
    </location>
    <ligand>
        <name>Mg(2+)</name>
        <dbReference type="ChEBI" id="CHEBI:18420"/>
    </ligand>
</feature>
<dbReference type="Proteomes" id="UP000709336">
    <property type="component" value="Unassembled WGS sequence"/>
</dbReference>
<evidence type="ECO:0000256" key="5">
    <source>
        <dbReference type="ARBA" id="ARBA00022723"/>
    </source>
</evidence>